<name>A0A1Y1M1J4_PHOPY</name>
<feature type="compositionally biased region" description="Polar residues" evidence="1">
    <location>
        <begin position="60"/>
        <end position="69"/>
    </location>
</feature>
<proteinExistence type="predicted"/>
<dbReference type="EMBL" id="GEZM01042606">
    <property type="protein sequence ID" value="JAV79764.1"/>
    <property type="molecule type" value="Transcribed_RNA"/>
</dbReference>
<evidence type="ECO:0000256" key="1">
    <source>
        <dbReference type="SAM" id="MobiDB-lite"/>
    </source>
</evidence>
<dbReference type="Gene3D" id="3.30.40.10">
    <property type="entry name" value="Zinc/RING finger domain, C3HC4 (zinc finger)"/>
    <property type="match status" value="1"/>
</dbReference>
<dbReference type="EMBL" id="GEZM01042607">
    <property type="protein sequence ID" value="JAV79762.1"/>
    <property type="molecule type" value="Transcribed_RNA"/>
</dbReference>
<feature type="compositionally biased region" description="Basic and acidic residues" evidence="1">
    <location>
        <begin position="1"/>
        <end position="36"/>
    </location>
</feature>
<sequence>MIKEKHDKGPDSVKEEPGSSDKDCTNAEACIKKEDDSTSASCPVKKEPGRPITKNGGVIGSTNTGSLHSNSERKCEIDDTSSNNEISSIPPKSEEGLEAEVSSDAFGLSLPNAPPHPPPPDGVQQLPSNIINKQSNNMEVQYMQQQSQIFVFSTMLANTGAEEVIQGRYPSIIAYHCAQPGTKKYLEKNPLKVNQFNRQSTQWLNNLTMIKNKGCTRSPGLIPKGQPPLDSFLGPEGLDDMVGLGDGDLSWDQKK</sequence>
<organism evidence="2">
    <name type="scientific">Photinus pyralis</name>
    <name type="common">Common eastern firefly</name>
    <name type="synonym">Lampyris pyralis</name>
    <dbReference type="NCBI Taxonomy" id="7054"/>
    <lineage>
        <taxon>Eukaryota</taxon>
        <taxon>Metazoa</taxon>
        <taxon>Ecdysozoa</taxon>
        <taxon>Arthropoda</taxon>
        <taxon>Hexapoda</taxon>
        <taxon>Insecta</taxon>
        <taxon>Pterygota</taxon>
        <taxon>Neoptera</taxon>
        <taxon>Endopterygota</taxon>
        <taxon>Coleoptera</taxon>
        <taxon>Polyphaga</taxon>
        <taxon>Elateriformia</taxon>
        <taxon>Elateroidea</taxon>
        <taxon>Lampyridae</taxon>
        <taxon>Lampyrinae</taxon>
        <taxon>Photinus</taxon>
    </lineage>
</organism>
<protein>
    <submittedName>
        <fullName evidence="2">Uncharacterized protein</fullName>
    </submittedName>
</protein>
<feature type="region of interest" description="Disordered" evidence="1">
    <location>
        <begin position="1"/>
        <end position="101"/>
    </location>
</feature>
<accession>A0A1Y1M1J4</accession>
<feature type="compositionally biased region" description="Pro residues" evidence="1">
    <location>
        <begin position="112"/>
        <end position="121"/>
    </location>
</feature>
<dbReference type="AlphaFoldDB" id="A0A1Y1M1J4"/>
<feature type="region of interest" description="Disordered" evidence="1">
    <location>
        <begin position="106"/>
        <end position="125"/>
    </location>
</feature>
<dbReference type="InterPro" id="IPR013083">
    <property type="entry name" value="Znf_RING/FYVE/PHD"/>
</dbReference>
<evidence type="ECO:0000313" key="2">
    <source>
        <dbReference type="EMBL" id="JAV79762.1"/>
    </source>
</evidence>
<reference evidence="2" key="1">
    <citation type="journal article" date="2016" name="Sci. Rep.">
        <title>Molecular characterization of firefly nuptial gifts: a multi-omics approach sheds light on postcopulatory sexual selection.</title>
        <authorList>
            <person name="Al-Wathiqui N."/>
            <person name="Fallon T.R."/>
            <person name="South A."/>
            <person name="Weng J.K."/>
            <person name="Lewis S.M."/>
        </authorList>
    </citation>
    <scope>NUCLEOTIDE SEQUENCE</scope>
</reference>